<evidence type="ECO:0000256" key="7">
    <source>
        <dbReference type="SAM" id="MobiDB-lite"/>
    </source>
</evidence>
<dbReference type="PANTHER" id="PTHR10340">
    <property type="entry name" value="SPHINGOMYELIN PHOSPHODIESTERASE"/>
    <property type="match status" value="1"/>
</dbReference>
<keyword evidence="3" id="KW-0732">Signal</keyword>
<evidence type="ECO:0000256" key="8">
    <source>
        <dbReference type="SAM" id="Phobius"/>
    </source>
</evidence>
<evidence type="ECO:0000259" key="9">
    <source>
        <dbReference type="Pfam" id="PF19272"/>
    </source>
</evidence>
<evidence type="ECO:0000256" key="2">
    <source>
        <dbReference type="ARBA" id="ARBA00022723"/>
    </source>
</evidence>
<dbReference type="InterPro" id="IPR041805">
    <property type="entry name" value="ASMase/PPN1_MPP"/>
</dbReference>
<dbReference type="CDD" id="cd00842">
    <property type="entry name" value="MPP_ASMase"/>
    <property type="match status" value="1"/>
</dbReference>
<sequence>MMKLALFSYGILICITMFVWYWLMKPTRDFFLLGDWTTSNLALSQVPASSWSVWTGKYPEIYKEAPIYKSKQHGYFLHITDMHIDPDYIQGATVKSACHQLPDLYAEKKKKKQEPVILSGKYGTPGERCDAPILLAQETLDWISKEWKDKLDFVVWTGDNAKHDWDKKRRRKRRHVYELNQRVTDMMMDTFWVNDKIPIIPSFGNNDVYPHNQIGGAEIDGDLLMFYERMWRSWMPMQQRSMFRQGGYYVVQVAPRLNVLTLNSMYFYTKNKAAHNCLHPDSPAAIQLVWFEDQLKKARRDNEKIYVIGHVPPSPRDYKNTCLTAYMRIATSYTDVIMGHFFAHLNMDHFLMFDGRQDAKSVPVMPALDHHLLQQPQQQAFQSNVDQHDEDDDHEVFHTARNIEAYMGWLKNMYQNIEPLDDDKNRSPEKPHPPLVVVQVSPSILPIYHPSFRIYQYEVNPDEDSDDDDGDNGDDDDDDDDDDDEDNLLPHGTLLGYSQYFANLTKWNELNTDRPLEYELEYSTKETYGMQDLTVESYFDLAKLMVEDSVEGNKLWEIYQNHMLVKSKNFTSFDDKF</sequence>
<dbReference type="GO" id="GO:0000324">
    <property type="term" value="C:fungal-type vacuole"/>
    <property type="evidence" value="ECO:0007669"/>
    <property type="project" value="TreeGrafter"/>
</dbReference>
<comment type="cofactor">
    <cofactor evidence="1">
        <name>Zn(2+)</name>
        <dbReference type="ChEBI" id="CHEBI:29105"/>
    </cofactor>
</comment>
<name>A0AAN7HZY2_9FUNG</name>
<proteinExistence type="predicted"/>
<dbReference type="GO" id="GO:0004309">
    <property type="term" value="F:exopolyphosphatase activity"/>
    <property type="evidence" value="ECO:0007669"/>
    <property type="project" value="TreeGrafter"/>
</dbReference>
<keyword evidence="4" id="KW-0378">Hydrolase</keyword>
<dbReference type="RefSeq" id="XP_064682104.1">
    <property type="nucleotide sequence ID" value="XM_064829602.1"/>
</dbReference>
<dbReference type="EMBL" id="JASEJX010000014">
    <property type="protein sequence ID" value="KAK4515438.1"/>
    <property type="molecule type" value="Genomic_DNA"/>
</dbReference>
<dbReference type="GO" id="GO:0000298">
    <property type="term" value="F:endopolyphosphatase activity"/>
    <property type="evidence" value="ECO:0007669"/>
    <property type="project" value="TreeGrafter"/>
</dbReference>
<evidence type="ECO:0000256" key="4">
    <source>
        <dbReference type="ARBA" id="ARBA00022801"/>
    </source>
</evidence>
<protein>
    <recommendedName>
        <fullName evidence="9">Sphingomyelin phosphodiesterase C-terminal domain-containing protein</fullName>
    </recommendedName>
</protein>
<dbReference type="PANTHER" id="PTHR10340:SF55">
    <property type="entry name" value="ENDOPOLYPHOSPHATASE"/>
    <property type="match status" value="1"/>
</dbReference>
<dbReference type="InterPro" id="IPR045473">
    <property type="entry name" value="ASM_C"/>
</dbReference>
<reference evidence="10 11" key="1">
    <citation type="submission" date="2022-11" db="EMBL/GenBank/DDBJ databases">
        <title>Mucor velutinosus strain NIH1002 WGS.</title>
        <authorList>
            <person name="Subramanian P."/>
            <person name="Mullikin J.C."/>
            <person name="Segre J.A."/>
            <person name="Zelazny A.M."/>
        </authorList>
    </citation>
    <scope>NUCLEOTIDE SEQUENCE [LARGE SCALE GENOMIC DNA]</scope>
    <source>
        <strain evidence="10 11">NIH1002</strain>
    </source>
</reference>
<evidence type="ECO:0000256" key="3">
    <source>
        <dbReference type="ARBA" id="ARBA00022729"/>
    </source>
</evidence>
<keyword evidence="5" id="KW-0862">Zinc</keyword>
<dbReference type="Pfam" id="PF19272">
    <property type="entry name" value="ASMase_C"/>
    <property type="match status" value="1"/>
</dbReference>
<keyword evidence="8" id="KW-0812">Transmembrane</keyword>
<comment type="caution">
    <text evidence="10">The sequence shown here is derived from an EMBL/GenBank/DDBJ whole genome shotgun (WGS) entry which is preliminary data.</text>
</comment>
<evidence type="ECO:0000313" key="11">
    <source>
        <dbReference type="Proteomes" id="UP001304243"/>
    </source>
</evidence>
<keyword evidence="11" id="KW-1185">Reference proteome</keyword>
<feature type="region of interest" description="Disordered" evidence="7">
    <location>
        <begin position="460"/>
        <end position="489"/>
    </location>
</feature>
<feature type="domain" description="Sphingomyelin phosphodiesterase C-terminal" evidence="9">
    <location>
        <begin position="494"/>
        <end position="567"/>
    </location>
</feature>
<keyword evidence="8" id="KW-0472">Membrane</keyword>
<keyword evidence="2" id="KW-0479">Metal-binding</keyword>
<dbReference type="GO" id="GO:0006798">
    <property type="term" value="P:polyphosphate catabolic process"/>
    <property type="evidence" value="ECO:0007669"/>
    <property type="project" value="TreeGrafter"/>
</dbReference>
<dbReference type="SUPFAM" id="SSF56300">
    <property type="entry name" value="Metallo-dependent phosphatases"/>
    <property type="match status" value="1"/>
</dbReference>
<evidence type="ECO:0000313" key="10">
    <source>
        <dbReference type="EMBL" id="KAK4515438.1"/>
    </source>
</evidence>
<evidence type="ECO:0000256" key="1">
    <source>
        <dbReference type="ARBA" id="ARBA00001947"/>
    </source>
</evidence>
<feature type="compositionally biased region" description="Acidic residues" evidence="7">
    <location>
        <begin position="460"/>
        <end position="487"/>
    </location>
</feature>
<dbReference type="InterPro" id="IPR029052">
    <property type="entry name" value="Metallo-depent_PP-like"/>
</dbReference>
<evidence type="ECO:0000256" key="6">
    <source>
        <dbReference type="ARBA" id="ARBA00023180"/>
    </source>
</evidence>
<organism evidence="10 11">
    <name type="scientific">Mucor velutinosus</name>
    <dbReference type="NCBI Taxonomy" id="708070"/>
    <lineage>
        <taxon>Eukaryota</taxon>
        <taxon>Fungi</taxon>
        <taxon>Fungi incertae sedis</taxon>
        <taxon>Mucoromycota</taxon>
        <taxon>Mucoromycotina</taxon>
        <taxon>Mucoromycetes</taxon>
        <taxon>Mucorales</taxon>
        <taxon>Mucorineae</taxon>
        <taxon>Mucoraceae</taxon>
        <taxon>Mucor</taxon>
    </lineage>
</organism>
<gene>
    <name evidence="10" type="ORF">ATC70_010384</name>
</gene>
<accession>A0AAN7HZY2</accession>
<dbReference type="Gene3D" id="3.60.21.10">
    <property type="match status" value="1"/>
</dbReference>
<dbReference type="AlphaFoldDB" id="A0AAN7HZY2"/>
<dbReference type="GO" id="GO:0008081">
    <property type="term" value="F:phosphoric diester hydrolase activity"/>
    <property type="evidence" value="ECO:0007669"/>
    <property type="project" value="TreeGrafter"/>
</dbReference>
<keyword evidence="6" id="KW-0325">Glycoprotein</keyword>
<feature type="transmembrane region" description="Helical" evidence="8">
    <location>
        <begin position="6"/>
        <end position="23"/>
    </location>
</feature>
<dbReference type="GO" id="GO:0005615">
    <property type="term" value="C:extracellular space"/>
    <property type="evidence" value="ECO:0007669"/>
    <property type="project" value="TreeGrafter"/>
</dbReference>
<dbReference type="Proteomes" id="UP001304243">
    <property type="component" value="Unassembled WGS sequence"/>
</dbReference>
<dbReference type="GeneID" id="89954070"/>
<evidence type="ECO:0000256" key="5">
    <source>
        <dbReference type="ARBA" id="ARBA00022833"/>
    </source>
</evidence>
<keyword evidence="8" id="KW-1133">Transmembrane helix</keyword>